<evidence type="ECO:0000259" key="2">
    <source>
        <dbReference type="PROSITE" id="PS51833"/>
    </source>
</evidence>
<dbReference type="PANTHER" id="PTHR33525">
    <property type="match status" value="1"/>
</dbReference>
<dbReference type="InterPro" id="IPR001633">
    <property type="entry name" value="EAL_dom"/>
</dbReference>
<dbReference type="Gene3D" id="3.20.20.450">
    <property type="entry name" value="EAL domain"/>
    <property type="match status" value="1"/>
</dbReference>
<evidence type="ECO:0000259" key="1">
    <source>
        <dbReference type="PROSITE" id="PS50883"/>
    </source>
</evidence>
<dbReference type="Pfam" id="PF08668">
    <property type="entry name" value="HDOD"/>
    <property type="match status" value="1"/>
</dbReference>
<dbReference type="SUPFAM" id="SSF109604">
    <property type="entry name" value="HD-domain/PDEase-like"/>
    <property type="match status" value="1"/>
</dbReference>
<proteinExistence type="predicted"/>
<dbReference type="Pfam" id="PF00563">
    <property type="entry name" value="EAL"/>
    <property type="match status" value="1"/>
</dbReference>
<evidence type="ECO:0000313" key="3">
    <source>
        <dbReference type="EMBL" id="MBO1510823.1"/>
    </source>
</evidence>
<comment type="caution">
    <text evidence="3">The sequence shown here is derived from an EMBL/GenBank/DDBJ whole genome shotgun (WGS) entry which is preliminary data.</text>
</comment>
<dbReference type="InterPro" id="IPR014408">
    <property type="entry name" value="dGMP_Pdiesterase_EAL/HD-GYP"/>
</dbReference>
<organism evidence="3 4">
    <name type="scientific">Metabacillus bambusae</name>
    <dbReference type="NCBI Taxonomy" id="2795218"/>
    <lineage>
        <taxon>Bacteria</taxon>
        <taxon>Bacillati</taxon>
        <taxon>Bacillota</taxon>
        <taxon>Bacilli</taxon>
        <taxon>Bacillales</taxon>
        <taxon>Bacillaceae</taxon>
        <taxon>Metabacillus</taxon>
    </lineage>
</organism>
<dbReference type="PIRSF" id="PIRSF003180">
    <property type="entry name" value="DiGMPpdiest_YuxH"/>
    <property type="match status" value="1"/>
</dbReference>
<feature type="domain" description="EAL" evidence="1">
    <location>
        <begin position="1"/>
        <end position="206"/>
    </location>
</feature>
<keyword evidence="4" id="KW-1185">Reference proteome</keyword>
<protein>
    <submittedName>
        <fullName evidence="3">HDOD domain-containing protein</fullName>
    </submittedName>
</protein>
<dbReference type="EMBL" id="JAGDEL010000002">
    <property type="protein sequence ID" value="MBO1510823.1"/>
    <property type="molecule type" value="Genomic_DNA"/>
</dbReference>
<dbReference type="Proteomes" id="UP000663981">
    <property type="component" value="Unassembled WGS sequence"/>
</dbReference>
<dbReference type="PROSITE" id="PS50883">
    <property type="entry name" value="EAL"/>
    <property type="match status" value="1"/>
</dbReference>
<dbReference type="Gene3D" id="1.10.3210.10">
    <property type="entry name" value="Hypothetical protein af1432"/>
    <property type="match status" value="1"/>
</dbReference>
<dbReference type="SMART" id="SM00052">
    <property type="entry name" value="EAL"/>
    <property type="match status" value="1"/>
</dbReference>
<accession>A0ABS3MY07</accession>
<dbReference type="InterPro" id="IPR052340">
    <property type="entry name" value="RNase_Y/CdgJ"/>
</dbReference>
<name>A0ABS3MY07_9BACI</name>
<dbReference type="InterPro" id="IPR035919">
    <property type="entry name" value="EAL_sf"/>
</dbReference>
<dbReference type="SUPFAM" id="SSF141868">
    <property type="entry name" value="EAL domain-like"/>
    <property type="match status" value="1"/>
</dbReference>
<gene>
    <name evidence="3" type="ORF">I7822_03845</name>
</gene>
<feature type="domain" description="HDOD" evidence="2">
    <location>
        <begin position="200"/>
        <end position="399"/>
    </location>
</feature>
<evidence type="ECO:0000313" key="4">
    <source>
        <dbReference type="Proteomes" id="UP000663981"/>
    </source>
</evidence>
<dbReference type="InterPro" id="IPR013976">
    <property type="entry name" value="HDOD"/>
</dbReference>
<dbReference type="PROSITE" id="PS51833">
    <property type="entry name" value="HDOD"/>
    <property type="match status" value="1"/>
</dbReference>
<dbReference type="RefSeq" id="WP_207975451.1">
    <property type="nucleotide sequence ID" value="NZ_JAGDEL010000002.1"/>
</dbReference>
<sequence length="408" mass="47608">MEVFVARQPIFNLNEEVIAYELLYRESHENIFPNIDGDQATTEVINSFLNIGINDLSEGKRCFVNFTQGLLQSRVPAFFNPASIVVEILENVEINEELITICKELKQQGYTIALDDFKIQESYTLLPSLIKYIDIIKVDFLETSHEERKRLVERYRPLQIELLAEKVETREEFLFARQVGYTYFQGYFFSRPVILSSYDVPMYLKTYYHILTELSRAEPDIEIISTEIERDLSLSYKLLKLINSPAFRRRNKIESIKQAIVLLGLNELKKWIYFLSVKSMEKTDDSKMQEVIKMSLIRAKLCEQIAVLTGRHQTAPYMLTGMFSLIDTLLHRNLVDILSDLPLSDEIQEALLGRRNDLYQVLSWALQIEHSYLNLEGLDLQKEDINKIYLQAIEWAKMLMKETIDVSA</sequence>
<dbReference type="PANTHER" id="PTHR33525:SF4">
    <property type="entry name" value="CYCLIC DI-GMP PHOSPHODIESTERASE CDGJ"/>
    <property type="match status" value="1"/>
</dbReference>
<reference evidence="3 4" key="1">
    <citation type="submission" date="2021-03" db="EMBL/GenBank/DDBJ databases">
        <title>Whole genome sequence of Metabacillus bambusae BG109.</title>
        <authorList>
            <person name="Jeong J.W."/>
        </authorList>
    </citation>
    <scope>NUCLEOTIDE SEQUENCE [LARGE SCALE GENOMIC DNA]</scope>
    <source>
        <strain evidence="3 4">BG109</strain>
    </source>
</reference>